<dbReference type="RefSeq" id="WP_079242087.1">
    <property type="nucleotide sequence ID" value="NZ_JAVIXS010000001.1"/>
</dbReference>
<dbReference type="EMBL" id="JAVIXS010000001">
    <property type="protein sequence ID" value="MDR4951007.1"/>
    <property type="molecule type" value="Genomic_DNA"/>
</dbReference>
<evidence type="ECO:0000313" key="2">
    <source>
        <dbReference type="Proteomes" id="UP001260959"/>
    </source>
</evidence>
<sequence>MRALPFLFFFTFQLFSAQFVHVAIHLNNTDSDTRQKLVEILGHTAARAIQLKLQNDYLEEMIKNDEEFLERNYKKSSKFDKQNSFIIKSLTTGALGVGPVILNKFKKLPYITNVKNDYLQSLALDKLVLLALQNVDASKIKASERQEIYRVRDLLVRVYSKNDKDVFGIMTLPALALLIQSNPDLIQLIKNLEIVF</sequence>
<comment type="caution">
    <text evidence="1">The sequence shown here is derived from an EMBL/GenBank/DDBJ whole genome shotgun (WGS) entry which is preliminary data.</text>
</comment>
<organism evidence="1 2">
    <name type="scientific">Chryseobacterium metallicongregator</name>
    <dbReference type="NCBI Taxonomy" id="3073042"/>
    <lineage>
        <taxon>Bacteria</taxon>
        <taxon>Pseudomonadati</taxon>
        <taxon>Bacteroidota</taxon>
        <taxon>Flavobacteriia</taxon>
        <taxon>Flavobacteriales</taxon>
        <taxon>Weeksellaceae</taxon>
        <taxon>Chryseobacterium group</taxon>
        <taxon>Chryseobacterium</taxon>
    </lineage>
</organism>
<gene>
    <name evidence="1" type="ORF">REB14_02275</name>
</gene>
<name>A0ABU1E047_9FLAO</name>
<accession>A0ABU1E047</accession>
<evidence type="ECO:0000313" key="1">
    <source>
        <dbReference type="EMBL" id="MDR4951007.1"/>
    </source>
</evidence>
<reference evidence="1 2" key="1">
    <citation type="submission" date="2023-08" db="EMBL/GenBank/DDBJ databases">
        <authorList>
            <person name="Maltman C."/>
        </authorList>
    </citation>
    <scope>NUCLEOTIDE SEQUENCE [LARGE SCALE GENOMIC DNA]</scope>
    <source>
        <strain evidence="1 2">ES2</strain>
    </source>
</reference>
<keyword evidence="2" id="KW-1185">Reference proteome</keyword>
<dbReference type="Proteomes" id="UP001260959">
    <property type="component" value="Unassembled WGS sequence"/>
</dbReference>
<proteinExistence type="predicted"/>
<protein>
    <submittedName>
        <fullName evidence="1">Uncharacterized protein</fullName>
    </submittedName>
</protein>